<proteinExistence type="predicted"/>
<sequence length="108" mass="12293">MSLSFQDLTAIFALCLLGWFWLDSLRAREIALGICQAACAQRDLQLLDQTVALRRLGLRRTLAGLRFRRVYRFDYSDETLDRYSGHLVLIGLDLEEVSFGLPSAPDDL</sequence>
<gene>
    <name evidence="1" type="ORF">ABC977_15655</name>
</gene>
<dbReference type="Pfam" id="PF11743">
    <property type="entry name" value="DUF3301"/>
    <property type="match status" value="1"/>
</dbReference>
<keyword evidence="2" id="KW-1185">Reference proteome</keyword>
<dbReference type="Proteomes" id="UP001564408">
    <property type="component" value="Unassembled WGS sequence"/>
</dbReference>
<dbReference type="RefSeq" id="WP_369668226.1">
    <property type="nucleotide sequence ID" value="NZ_JBDKXB010000030.1"/>
</dbReference>
<protein>
    <submittedName>
        <fullName evidence="1">DUF3301 domain-containing protein</fullName>
    </submittedName>
</protein>
<dbReference type="EMBL" id="JBDKXB010000030">
    <property type="protein sequence ID" value="MEY6433839.1"/>
    <property type="molecule type" value="Genomic_DNA"/>
</dbReference>
<reference evidence="1 2" key="1">
    <citation type="submission" date="2024-05" db="EMBL/GenBank/DDBJ databases">
        <title>Genome Sequence and Characterization of the New Strain Purple Sulfur Bacterium of Genus Thioalkalicoccus.</title>
        <authorList>
            <person name="Bryantseva I.A."/>
            <person name="Kyndt J.A."/>
            <person name="Imhoff J.F."/>
        </authorList>
    </citation>
    <scope>NUCLEOTIDE SEQUENCE [LARGE SCALE GENOMIC DNA]</scope>
    <source>
        <strain evidence="1 2">Um2</strain>
    </source>
</reference>
<accession>A0ABV4BJ49</accession>
<evidence type="ECO:0000313" key="1">
    <source>
        <dbReference type="EMBL" id="MEY6433839.1"/>
    </source>
</evidence>
<organism evidence="1 2">
    <name type="scientific">Thioalkalicoccus limnaeus</name>
    <dbReference type="NCBI Taxonomy" id="120681"/>
    <lineage>
        <taxon>Bacteria</taxon>
        <taxon>Pseudomonadati</taxon>
        <taxon>Pseudomonadota</taxon>
        <taxon>Gammaproteobacteria</taxon>
        <taxon>Chromatiales</taxon>
        <taxon>Chromatiaceae</taxon>
        <taxon>Thioalkalicoccus</taxon>
    </lineage>
</organism>
<evidence type="ECO:0000313" key="2">
    <source>
        <dbReference type="Proteomes" id="UP001564408"/>
    </source>
</evidence>
<dbReference type="InterPro" id="IPR021732">
    <property type="entry name" value="DUF3301"/>
</dbReference>
<comment type="caution">
    <text evidence="1">The sequence shown here is derived from an EMBL/GenBank/DDBJ whole genome shotgun (WGS) entry which is preliminary data.</text>
</comment>
<name>A0ABV4BJ49_9GAMM</name>